<keyword evidence="14" id="KW-1185">Reference proteome</keyword>
<dbReference type="GO" id="GO:0072594">
    <property type="term" value="P:establishment of protein localization to organelle"/>
    <property type="evidence" value="ECO:0007669"/>
    <property type="project" value="TreeGrafter"/>
</dbReference>
<dbReference type="PANTHER" id="PTHR11506:SF2">
    <property type="entry name" value="MACROSIALIN"/>
    <property type="match status" value="1"/>
</dbReference>
<dbReference type="AlphaFoldDB" id="A0A8C6YFU9"/>
<dbReference type="InterPro" id="IPR048524">
    <property type="entry name" value="Lamp2-like_TM"/>
</dbReference>
<reference evidence="13" key="2">
    <citation type="submission" date="2025-09" db="UniProtKB">
        <authorList>
            <consortium name="Ensembl"/>
        </authorList>
    </citation>
    <scope>IDENTIFICATION</scope>
</reference>
<dbReference type="GO" id="GO:0031902">
    <property type="term" value="C:late endosome membrane"/>
    <property type="evidence" value="ECO:0007669"/>
    <property type="project" value="TreeGrafter"/>
</dbReference>
<feature type="compositionally biased region" description="Low complexity" evidence="9">
    <location>
        <begin position="54"/>
        <end position="64"/>
    </location>
</feature>
<evidence type="ECO:0000256" key="7">
    <source>
        <dbReference type="ARBA" id="ARBA00023180"/>
    </source>
</evidence>
<evidence type="ECO:0000256" key="10">
    <source>
        <dbReference type="SAM" id="Phobius"/>
    </source>
</evidence>
<evidence type="ECO:0000259" key="12">
    <source>
        <dbReference type="Pfam" id="PF21222"/>
    </source>
</evidence>
<feature type="domain" description="Lysosome-associated membrane glycoprotein 2-like luminal" evidence="11">
    <location>
        <begin position="75"/>
        <end position="222"/>
    </location>
</feature>
<evidence type="ECO:0000256" key="4">
    <source>
        <dbReference type="ARBA" id="ARBA00022753"/>
    </source>
</evidence>
<feature type="disulfide bond" evidence="8">
    <location>
        <begin position="88"/>
        <end position="126"/>
    </location>
</feature>
<evidence type="ECO:0000256" key="2">
    <source>
        <dbReference type="ARBA" id="ARBA00022692"/>
    </source>
</evidence>
<evidence type="ECO:0000313" key="14">
    <source>
        <dbReference type="Proteomes" id="UP000694559"/>
    </source>
</evidence>
<evidence type="ECO:0000256" key="3">
    <source>
        <dbReference type="ARBA" id="ARBA00022729"/>
    </source>
</evidence>
<keyword evidence="8" id="KW-1015">Disulfide bond</keyword>
<comment type="caution">
    <text evidence="8">Lacks conserved residue(s) required for the propagation of feature annotation.</text>
</comment>
<evidence type="ECO:0000259" key="11">
    <source>
        <dbReference type="Pfam" id="PF01299"/>
    </source>
</evidence>
<comment type="subcellular location">
    <subcellularLocation>
        <location evidence="1">Endosome membrane</location>
        <topology evidence="1">Single-pass type I membrane protein</topology>
    </subcellularLocation>
    <subcellularLocation>
        <location evidence="8">Lysosome membrane</location>
        <topology evidence="8">Single-pass type I membrane protein</topology>
    </subcellularLocation>
</comment>
<organism evidence="13 14">
    <name type="scientific">Naja naja</name>
    <name type="common">Indian cobra</name>
    <dbReference type="NCBI Taxonomy" id="35670"/>
    <lineage>
        <taxon>Eukaryota</taxon>
        <taxon>Metazoa</taxon>
        <taxon>Chordata</taxon>
        <taxon>Craniata</taxon>
        <taxon>Vertebrata</taxon>
        <taxon>Euteleostomi</taxon>
        <taxon>Lepidosauria</taxon>
        <taxon>Squamata</taxon>
        <taxon>Bifurcata</taxon>
        <taxon>Unidentata</taxon>
        <taxon>Episquamata</taxon>
        <taxon>Toxicofera</taxon>
        <taxon>Serpentes</taxon>
        <taxon>Colubroidea</taxon>
        <taxon>Elapidae</taxon>
        <taxon>Elapinae</taxon>
        <taxon>Naja</taxon>
    </lineage>
</organism>
<dbReference type="Pfam" id="PF01299">
    <property type="entry name" value="Lamp2-like_luminal"/>
    <property type="match status" value="1"/>
</dbReference>
<keyword evidence="4" id="KW-0967">Endosome</keyword>
<keyword evidence="8" id="KW-0458">Lysosome</keyword>
<dbReference type="Gene3D" id="2.40.160.110">
    <property type="match status" value="1"/>
</dbReference>
<dbReference type="OMA" id="EYSSAYM"/>
<dbReference type="Pfam" id="PF21222">
    <property type="entry name" value="Lamp2_2nd"/>
    <property type="match status" value="1"/>
</dbReference>
<feature type="domain" description="Lysosome-associated membrane glycoprotein 2-like transmembrane" evidence="12">
    <location>
        <begin position="244"/>
        <end position="273"/>
    </location>
</feature>
<dbReference type="Ensembl" id="ENSNNAT00000029320.1">
    <property type="protein sequence ID" value="ENSNNAP00000027991.1"/>
    <property type="gene ID" value="ENSNNAG00000018064.1"/>
</dbReference>
<keyword evidence="6 8" id="KW-0472">Membrane</keyword>
<keyword evidence="5 10" id="KW-1133">Transmembrane helix</keyword>
<dbReference type="GO" id="GO:0005886">
    <property type="term" value="C:plasma membrane"/>
    <property type="evidence" value="ECO:0007669"/>
    <property type="project" value="TreeGrafter"/>
</dbReference>
<dbReference type="GO" id="GO:0005765">
    <property type="term" value="C:lysosomal membrane"/>
    <property type="evidence" value="ECO:0007669"/>
    <property type="project" value="UniProtKB-SubCell"/>
</dbReference>
<comment type="similarity">
    <text evidence="8">Belongs to the LAMP family.</text>
</comment>
<dbReference type="InterPro" id="IPR002000">
    <property type="entry name" value="Lysosome-assoc_membr_glycop"/>
</dbReference>
<feature type="region of interest" description="Disordered" evidence="9">
    <location>
        <begin position="1"/>
        <end position="72"/>
    </location>
</feature>
<accession>A0A8C6YFU9</accession>
<evidence type="ECO:0000256" key="9">
    <source>
        <dbReference type="SAM" id="MobiDB-lite"/>
    </source>
</evidence>
<keyword evidence="2 8" id="KW-0812">Transmembrane</keyword>
<evidence type="ECO:0000256" key="1">
    <source>
        <dbReference type="ARBA" id="ARBA00004530"/>
    </source>
</evidence>
<evidence type="ECO:0000256" key="6">
    <source>
        <dbReference type="ARBA" id="ARBA00023136"/>
    </source>
</evidence>
<dbReference type="PANTHER" id="PTHR11506">
    <property type="entry name" value="LYSOSOME-ASSOCIATED MEMBRANE GLYCOPROTEIN"/>
    <property type="match status" value="1"/>
</dbReference>
<keyword evidence="7" id="KW-0325">Glycoprotein</keyword>
<evidence type="ECO:0008006" key="15">
    <source>
        <dbReference type="Google" id="ProtNLM"/>
    </source>
</evidence>
<dbReference type="PROSITE" id="PS51407">
    <property type="entry name" value="LAMP_3"/>
    <property type="match status" value="1"/>
</dbReference>
<dbReference type="InterPro" id="IPR048528">
    <property type="entry name" value="Lamp2-like_luminal"/>
</dbReference>
<dbReference type="GeneTree" id="ENSGT00950000182899"/>
<reference evidence="13" key="1">
    <citation type="submission" date="2025-08" db="UniProtKB">
        <authorList>
            <consortium name="Ensembl"/>
        </authorList>
    </citation>
    <scope>IDENTIFICATION</scope>
</reference>
<dbReference type="PRINTS" id="PR00336">
    <property type="entry name" value="LYSASSOCTDMP"/>
</dbReference>
<evidence type="ECO:0000256" key="8">
    <source>
        <dbReference type="PROSITE-ProRule" id="PRU00740"/>
    </source>
</evidence>
<evidence type="ECO:0000313" key="13">
    <source>
        <dbReference type="Ensembl" id="ENSNNAP00000027991.1"/>
    </source>
</evidence>
<evidence type="ECO:0000256" key="5">
    <source>
        <dbReference type="ARBA" id="ARBA00022989"/>
    </source>
</evidence>
<dbReference type="OrthoDB" id="9428839at2759"/>
<protein>
    <recommendedName>
        <fullName evidence="15">Lysosome-associated membrane glycoprotein 1</fullName>
    </recommendedName>
</protein>
<sequence length="276" mass="30437">MRPPPPPPPPRPRLTTPQPTRTTPPPPRRPRLTTPRPTRTTRHHGPAPNHTTAHKPTPIATTTAPPRPTQPPVVAVGNYTVKQGAGLCLRAEMGLQLQIRYGDKAKRQVWGAFAVQPKHTNFSGTCSDKMATLKLQFPEGFILFTFQKNETEKAAYLSQVQANLTYQFPQATEATTFKANNASLREFAAPLGKSYQCRNRSVGLSDTFRLTALSERIQAFQLQGGNFGEAEFCPEQQKHSIVLPIVVGVVLGLLILIVLVAFAVGRWRGRTGYESL</sequence>
<proteinExistence type="inferred from homology"/>
<keyword evidence="3" id="KW-0732">Signal</keyword>
<feature type="compositionally biased region" description="Pro residues" evidence="9">
    <location>
        <begin position="1"/>
        <end position="12"/>
    </location>
</feature>
<feature type="transmembrane region" description="Helical" evidence="10">
    <location>
        <begin position="241"/>
        <end position="264"/>
    </location>
</feature>
<name>A0A8C6YFU9_NAJNA</name>
<dbReference type="Proteomes" id="UP000694559">
    <property type="component" value="Unplaced"/>
</dbReference>